<dbReference type="InterPro" id="IPR039697">
    <property type="entry name" value="Alcohol_dehydrogenase_Fe"/>
</dbReference>
<dbReference type="PANTHER" id="PTHR11496">
    <property type="entry name" value="ALCOHOL DEHYDROGENASE"/>
    <property type="match status" value="1"/>
</dbReference>
<dbReference type="PROSITE" id="PS00913">
    <property type="entry name" value="ADH_IRON_1"/>
    <property type="match status" value="1"/>
</dbReference>
<evidence type="ECO:0000313" key="4">
    <source>
        <dbReference type="EMBL" id="TDT50577.1"/>
    </source>
</evidence>
<dbReference type="InterPro" id="IPR001670">
    <property type="entry name" value="ADH_Fe/GldA"/>
</dbReference>
<gene>
    <name evidence="4" type="ORF">EDD71_12742</name>
</gene>
<evidence type="ECO:0000256" key="1">
    <source>
        <dbReference type="ARBA" id="ARBA00023002"/>
    </source>
</evidence>
<accession>A0A4R7K987</accession>
<evidence type="ECO:0000259" key="2">
    <source>
        <dbReference type="Pfam" id="PF00465"/>
    </source>
</evidence>
<dbReference type="Proteomes" id="UP000295325">
    <property type="component" value="Unassembled WGS sequence"/>
</dbReference>
<feature type="domain" description="Fe-containing alcohol dehydrogenase-like C-terminal" evidence="3">
    <location>
        <begin position="187"/>
        <end position="374"/>
    </location>
</feature>
<reference evidence="4 5" key="1">
    <citation type="submission" date="2019-03" db="EMBL/GenBank/DDBJ databases">
        <title>Genomic Encyclopedia of Type Strains, Phase IV (KMG-IV): sequencing the most valuable type-strain genomes for metagenomic binning, comparative biology and taxonomic classification.</title>
        <authorList>
            <person name="Goeker M."/>
        </authorList>
    </citation>
    <scope>NUCLEOTIDE SEQUENCE [LARGE SCALE GENOMIC DNA]</scope>
    <source>
        <strain evidence="4 5">DSM 24455</strain>
    </source>
</reference>
<proteinExistence type="predicted"/>
<dbReference type="RefSeq" id="WP_133629116.1">
    <property type="nucleotide sequence ID" value="NZ_SOAZ01000027.1"/>
</dbReference>
<dbReference type="InterPro" id="IPR034802">
    <property type="entry name" value="NADPH_BDH"/>
</dbReference>
<dbReference type="GO" id="GO:0046872">
    <property type="term" value="F:metal ion binding"/>
    <property type="evidence" value="ECO:0007669"/>
    <property type="project" value="InterPro"/>
</dbReference>
<dbReference type="PANTHER" id="PTHR11496:SF83">
    <property type="entry name" value="HYDROXYACID-OXOACID TRANSHYDROGENASE, MITOCHONDRIAL"/>
    <property type="match status" value="1"/>
</dbReference>
<comment type="caution">
    <text evidence="4">The sequence shown here is derived from an EMBL/GenBank/DDBJ whole genome shotgun (WGS) entry which is preliminary data.</text>
</comment>
<organism evidence="4 5">
    <name type="scientific">Fonticella tunisiensis</name>
    <dbReference type="NCBI Taxonomy" id="1096341"/>
    <lineage>
        <taxon>Bacteria</taxon>
        <taxon>Bacillati</taxon>
        <taxon>Bacillota</taxon>
        <taxon>Clostridia</taxon>
        <taxon>Eubacteriales</taxon>
        <taxon>Clostridiaceae</taxon>
        <taxon>Fonticella</taxon>
    </lineage>
</organism>
<dbReference type="SUPFAM" id="SSF56796">
    <property type="entry name" value="Dehydroquinate synthase-like"/>
    <property type="match status" value="1"/>
</dbReference>
<dbReference type="InterPro" id="IPR018211">
    <property type="entry name" value="ADH_Fe_CS"/>
</dbReference>
<dbReference type="AlphaFoldDB" id="A0A4R7K987"/>
<dbReference type="InterPro" id="IPR056798">
    <property type="entry name" value="ADH_Fe_C"/>
</dbReference>
<dbReference type="Pfam" id="PF00465">
    <property type="entry name" value="Fe-ADH"/>
    <property type="match status" value="1"/>
</dbReference>
<sequence>MKFLRFHGDAIVTGKNSIEYLKELDFKKAFIVTGGKSMFENGTIGRIKSILEEKGCCVHVYSGITKNPTTDAVLDGLEVMRKFSPDVVIGVGGGSPIDAAKIMSLFYEYPELNFDNALERPLPRERKKLKFIAIPSTSGTATEVTRAAVVTYVDRNIKKGLKTEAFVPDIAILDSTITLSMPKNVVAETGMDAMTHAVECYINKNIDDFAEVLAAGAVEGLYRYLPLSYKYGDEVSREKVHNYQCIAGCAFSNVGLGMAHGISHSIGGRYNYGHGLINAVVLPYVLQYNSRDNEVKDRLAYLAKRIGRDDFIKAIKDLNRELNIPLSFREMGISSEDFDRDFSLLVENSLSGSTRVNPVKASREDMIMVLKNIYDGKDIDF</sequence>
<dbReference type="FunFam" id="3.40.50.1970:FF:000003">
    <property type="entry name" value="Alcohol dehydrogenase, iron-containing"/>
    <property type="match status" value="1"/>
</dbReference>
<dbReference type="Gene3D" id="3.40.50.1970">
    <property type="match status" value="1"/>
</dbReference>
<dbReference type="OrthoDB" id="9804734at2"/>
<keyword evidence="1" id="KW-0560">Oxidoreductase</keyword>
<evidence type="ECO:0008006" key="6">
    <source>
        <dbReference type="Google" id="ProtNLM"/>
    </source>
</evidence>
<evidence type="ECO:0000313" key="5">
    <source>
        <dbReference type="Proteomes" id="UP000295325"/>
    </source>
</evidence>
<protein>
    <recommendedName>
        <fullName evidence="6">Alcohol dehydrogenase class IV</fullName>
    </recommendedName>
</protein>
<keyword evidence="5" id="KW-1185">Reference proteome</keyword>
<dbReference type="GO" id="GO:0004022">
    <property type="term" value="F:alcohol dehydrogenase (NAD+) activity"/>
    <property type="evidence" value="ECO:0007669"/>
    <property type="project" value="TreeGrafter"/>
</dbReference>
<dbReference type="EMBL" id="SOAZ01000027">
    <property type="protein sequence ID" value="TDT50577.1"/>
    <property type="molecule type" value="Genomic_DNA"/>
</dbReference>
<evidence type="ECO:0000259" key="3">
    <source>
        <dbReference type="Pfam" id="PF25137"/>
    </source>
</evidence>
<name>A0A4R7K987_9CLOT</name>
<dbReference type="Gene3D" id="1.20.1090.10">
    <property type="entry name" value="Dehydroquinate synthase-like - alpha domain"/>
    <property type="match status" value="1"/>
</dbReference>
<feature type="domain" description="Alcohol dehydrogenase iron-type/glycerol dehydrogenase GldA" evidence="2">
    <location>
        <begin position="14"/>
        <end position="174"/>
    </location>
</feature>
<dbReference type="CDD" id="cd08179">
    <property type="entry name" value="NADPH_BDH"/>
    <property type="match status" value="1"/>
</dbReference>
<dbReference type="Pfam" id="PF25137">
    <property type="entry name" value="ADH_Fe_C"/>
    <property type="match status" value="1"/>
</dbReference>